<organism evidence="1 2">
    <name type="scientific">Penicillium atrosanguineum</name>
    <dbReference type="NCBI Taxonomy" id="1132637"/>
    <lineage>
        <taxon>Eukaryota</taxon>
        <taxon>Fungi</taxon>
        <taxon>Dikarya</taxon>
        <taxon>Ascomycota</taxon>
        <taxon>Pezizomycotina</taxon>
        <taxon>Eurotiomycetes</taxon>
        <taxon>Eurotiomycetidae</taxon>
        <taxon>Eurotiales</taxon>
        <taxon>Aspergillaceae</taxon>
        <taxon>Penicillium</taxon>
    </lineage>
</organism>
<gene>
    <name evidence="1" type="ORF">N7476_000299</name>
</gene>
<dbReference type="EMBL" id="JAPZBO010000001">
    <property type="protein sequence ID" value="KAJ5330516.1"/>
    <property type="molecule type" value="Genomic_DNA"/>
</dbReference>
<comment type="caution">
    <text evidence="1">The sequence shown here is derived from an EMBL/GenBank/DDBJ whole genome shotgun (WGS) entry which is preliminary data.</text>
</comment>
<name>A0A9W9UBM5_9EURO</name>
<evidence type="ECO:0000313" key="2">
    <source>
        <dbReference type="Proteomes" id="UP001147746"/>
    </source>
</evidence>
<dbReference type="Proteomes" id="UP001147746">
    <property type="component" value="Unassembled WGS sequence"/>
</dbReference>
<reference evidence="1" key="1">
    <citation type="submission" date="2022-12" db="EMBL/GenBank/DDBJ databases">
        <authorList>
            <person name="Petersen C."/>
        </authorList>
    </citation>
    <scope>NUCLEOTIDE SEQUENCE</scope>
    <source>
        <strain evidence="1">IBT 21472</strain>
    </source>
</reference>
<proteinExistence type="predicted"/>
<dbReference type="AlphaFoldDB" id="A0A9W9UBM5"/>
<evidence type="ECO:0000313" key="1">
    <source>
        <dbReference type="EMBL" id="KAJ5330516.1"/>
    </source>
</evidence>
<keyword evidence="2" id="KW-1185">Reference proteome</keyword>
<accession>A0A9W9UBM5</accession>
<protein>
    <submittedName>
        <fullName evidence="1">Uncharacterized protein</fullName>
    </submittedName>
</protein>
<reference evidence="1" key="2">
    <citation type="journal article" date="2023" name="IMA Fungus">
        <title>Comparative genomic study of the Penicillium genus elucidates a diverse pangenome and 15 lateral gene transfer events.</title>
        <authorList>
            <person name="Petersen C."/>
            <person name="Sorensen T."/>
            <person name="Nielsen M.R."/>
            <person name="Sondergaard T.E."/>
            <person name="Sorensen J.L."/>
            <person name="Fitzpatrick D.A."/>
            <person name="Frisvad J.C."/>
            <person name="Nielsen K.L."/>
        </authorList>
    </citation>
    <scope>NUCLEOTIDE SEQUENCE</scope>
    <source>
        <strain evidence="1">IBT 21472</strain>
    </source>
</reference>
<sequence length="222" mass="24388">MTKNSNQKRMKLRKECREALATHIYNRLGLVIAPGLVRLQPRPEDRYAWSVTESNDFLLQSSLSSGTISLYQSICQALGHSLEAVTPQTLVSSQSGREVLSYGANCEVKANGSFTAKICELEAANLQLNEELGRTRSHLQSSLHESHTLHAQVSDLRHELHAVASENNSLRGEIAQTKMGIAGVIETLNTLNTLRKKIRVNEVPGDQMNAMNGYATTSCAKA</sequence>